<dbReference type="Pfam" id="PF13749">
    <property type="entry name" value="HATPase_c_4"/>
    <property type="match status" value="1"/>
</dbReference>
<dbReference type="HOGENOM" id="CLU_042798_0_0_6"/>
<dbReference type="Pfam" id="PF04326">
    <property type="entry name" value="SLFN_AlbA_2"/>
    <property type="match status" value="1"/>
</dbReference>
<dbReference type="eggNOG" id="COG2865">
    <property type="taxonomic scope" value="Bacteria"/>
</dbReference>
<evidence type="ECO:0000313" key="3">
    <source>
        <dbReference type="Proteomes" id="UP000018458"/>
    </source>
</evidence>
<comment type="caution">
    <text evidence="2">The sequence shown here is derived from an EMBL/GenBank/DDBJ whole genome shotgun (WGS) entry which is preliminary data.</text>
</comment>
<feature type="domain" description="Schlafen AlbA-2" evidence="1">
    <location>
        <begin position="31"/>
        <end position="153"/>
    </location>
</feature>
<dbReference type="Gene3D" id="3.30.565.60">
    <property type="match status" value="1"/>
</dbReference>
<name>E8LIJ2_SUCHY</name>
<dbReference type="InterPro" id="IPR038475">
    <property type="entry name" value="RecG_C_sf"/>
</dbReference>
<dbReference type="InterPro" id="IPR038461">
    <property type="entry name" value="Schlafen_AlbA_2_dom_sf"/>
</dbReference>
<gene>
    <name evidence="2" type="ORF">HMPREF9444_00511</name>
</gene>
<keyword evidence="3" id="KW-1185">Reference proteome</keyword>
<dbReference type="InterPro" id="IPR007421">
    <property type="entry name" value="Schlafen_AlbA_2_dom"/>
</dbReference>
<dbReference type="PANTHER" id="PTHR30595">
    <property type="entry name" value="GLPR-RELATED TRANSCRIPTIONAL REPRESSOR"/>
    <property type="match status" value="1"/>
</dbReference>
<proteinExistence type="predicted"/>
<protein>
    <submittedName>
        <fullName evidence="2">Divergent AAA domain protein</fullName>
    </submittedName>
</protein>
<accession>E8LIJ2</accession>
<evidence type="ECO:0000259" key="1">
    <source>
        <dbReference type="Pfam" id="PF04326"/>
    </source>
</evidence>
<dbReference type="Gene3D" id="3.30.950.30">
    <property type="entry name" value="Schlafen, AAA domain"/>
    <property type="match status" value="1"/>
</dbReference>
<dbReference type="AlphaFoldDB" id="E8LIJ2"/>
<evidence type="ECO:0000313" key="2">
    <source>
        <dbReference type="EMBL" id="EFY07657.1"/>
    </source>
</evidence>
<dbReference type="STRING" id="762983.HMPREF9444_00511"/>
<dbReference type="PANTHER" id="PTHR30595:SF6">
    <property type="entry name" value="SCHLAFEN ALBA-2 DOMAIN-CONTAINING PROTEIN"/>
    <property type="match status" value="1"/>
</dbReference>
<organism evidence="2 3">
    <name type="scientific">Succinatimonas hippei (strain DSM 22608 / JCM 16073 / KCTC 15190 / YIT 12066)</name>
    <dbReference type="NCBI Taxonomy" id="762983"/>
    <lineage>
        <taxon>Bacteria</taxon>
        <taxon>Pseudomonadati</taxon>
        <taxon>Pseudomonadota</taxon>
        <taxon>Gammaproteobacteria</taxon>
        <taxon>Aeromonadales</taxon>
        <taxon>Succinivibrionaceae</taxon>
        <taxon>Succinatimonas</taxon>
    </lineage>
</organism>
<reference evidence="2 3" key="1">
    <citation type="submission" date="2011-01" db="EMBL/GenBank/DDBJ databases">
        <authorList>
            <person name="Weinstock G."/>
            <person name="Sodergren E."/>
            <person name="Clifton S."/>
            <person name="Fulton L."/>
            <person name="Fulton B."/>
            <person name="Courtney L."/>
            <person name="Fronick C."/>
            <person name="Harrison M."/>
            <person name="Strong C."/>
            <person name="Farmer C."/>
            <person name="Delahaunty K."/>
            <person name="Markovic C."/>
            <person name="Hall O."/>
            <person name="Minx P."/>
            <person name="Tomlinson C."/>
            <person name="Mitreva M."/>
            <person name="Hou S."/>
            <person name="Chen J."/>
            <person name="Wollam A."/>
            <person name="Pepin K.H."/>
            <person name="Johnson M."/>
            <person name="Bhonagiri V."/>
            <person name="Zhang X."/>
            <person name="Suruliraj S."/>
            <person name="Warren W."/>
            <person name="Chinwalla A."/>
            <person name="Mardis E.R."/>
            <person name="Wilson R.K."/>
        </authorList>
    </citation>
    <scope>NUCLEOTIDE SEQUENCE [LARGE SCALE GENOMIC DNA]</scope>
    <source>
        <strain evidence="3">DSM 22608 / JCM 16073 / KCTC 15190 / YIT 12066</strain>
    </source>
</reference>
<dbReference type="EMBL" id="AEVO01000024">
    <property type="protein sequence ID" value="EFY07657.1"/>
    <property type="molecule type" value="Genomic_DNA"/>
</dbReference>
<sequence>MLNLENLDSLQGDSVENLEKLVLELCKLPNETQWVEFKRDNYDPKMIGQDISALANSAALQDRSCAYMLWGIDDKTHSLVGTKKALQSLKKGNQEIESWLRNLLSRNADFEFHSVLVNDKNIGVLVVYKAEHAPVTFEKTEYIRIGSYTKRLNDYPAVQVQLWDKIRNEKFEEQYALIDLTEENAVRKLDYSVYFDRKNIPIPSDMKGVAHYMLEEGALVKQDNGLFAITNLGAIAFAKDFHDFHKTYRKALRVVKYEGKSKLALLKEETRTKGYAADFENAIKFIEALLPSREEIVDGIRKSHTAFPNIAIREILANALIHQDFSISGAGPLVEIFDNRIEVTNPGVPLVDVKRIIDNPPRSRNEKLANLLRCLRICEELGTGWDKIIIACELYNLPAPIIDVYEESTKVTLFSHKSFTDLSIEDKLWACYLHCCIKYVQGEQLSNKSLRERFRLSVSSTASISRLISLAVNKRLIKPADPTTAPRYMKYIPYWA</sequence>
<dbReference type="Proteomes" id="UP000018458">
    <property type="component" value="Unassembled WGS sequence"/>
</dbReference>